<organism evidence="3">
    <name type="scientific">Trypanosoma brucei equiperdum</name>
    <dbReference type="NCBI Taxonomy" id="630700"/>
    <lineage>
        <taxon>Eukaryota</taxon>
        <taxon>Discoba</taxon>
        <taxon>Euglenozoa</taxon>
        <taxon>Kinetoplastea</taxon>
        <taxon>Metakinetoplastina</taxon>
        <taxon>Trypanosomatida</taxon>
        <taxon>Trypanosomatidae</taxon>
        <taxon>Trypanosoma</taxon>
    </lineage>
</organism>
<dbReference type="Proteomes" id="UP000266743">
    <property type="component" value="Chromosome 10"/>
</dbReference>
<feature type="region of interest" description="Disordered" evidence="2">
    <location>
        <begin position="167"/>
        <end position="186"/>
    </location>
</feature>
<dbReference type="EMBL" id="QSBY01000010">
    <property type="protein sequence ID" value="RHW68698.1"/>
    <property type="molecule type" value="Genomic_DNA"/>
</dbReference>
<protein>
    <submittedName>
        <fullName evidence="3">Uncharacterized protein</fullName>
    </submittedName>
</protein>
<comment type="caution">
    <text evidence="3">The sequence shown here is derived from an EMBL/GenBank/DDBJ whole genome shotgun (WGS) entry which is preliminary data.</text>
</comment>
<proteinExistence type="predicted"/>
<name>A0A3L6KY58_9TRYP</name>
<accession>A0A3L6KY58</accession>
<dbReference type="AlphaFoldDB" id="A0A3L6KY58"/>
<reference evidence="3" key="1">
    <citation type="submission" date="2018-09" db="EMBL/GenBank/DDBJ databases">
        <title>whole genome sequence of T. equiperdum IVM-t1 strain.</title>
        <authorList>
            <person name="Suganuma K."/>
        </authorList>
    </citation>
    <scope>NUCLEOTIDE SEQUENCE [LARGE SCALE GENOMIC DNA]</scope>
    <source>
        <strain evidence="3">IVM-t1</strain>
    </source>
</reference>
<gene>
    <name evidence="3" type="ORF">DPX39_100144100</name>
</gene>
<feature type="coiled-coil region" evidence="1">
    <location>
        <begin position="4"/>
        <end position="35"/>
    </location>
</feature>
<evidence type="ECO:0000313" key="3">
    <source>
        <dbReference type="EMBL" id="RHW68698.1"/>
    </source>
</evidence>
<sequence>MATIAELQQAIRDEKEKHEQAMEELRSQRESLASVVAEQQQYTQDIIMRVSELRGRKSQQMLAGNAAPNFAEIDTGCKAVDDILYSIEEGLETSTGKSSVVLGKILAAAVQAVVRGGDKKPSTLSSSSSATRTTDVVVISRNEIRGTHEWVKKHCKKCTACGELNGRPRPWEPPKKTDKGKSIKGNASAPNLRCIPGKNFRSLSLCFRREPCSGTVLELMRISAVVNVQGQSGEQITNPREVAAKITALVVEWVRKEMENAREAAKKAPWCEDGEDGQKFAVAVEMLLHNIDTRVEVFVIPPKNGGNVGGSNHVPMRINVFVVSPLFLSTLQPFVELWGNERDREYMLQGLIKPAIKRIAKLFGVDGVVDHGITVGLKAVDALVRMTKGKHFFEPTSPVKSKSGRPSASQPEQLIGFMHSVILAMSLLGTRIELECAVPDLGDLKDLEDAKRSAFNIAKAFLQRLLPPRQDVAVSLTDPAAADAVLWLRRMPTRMLEVLNNAFSSNSRLPSSLRTGVIDHLASPRLKINYALKNFSEIVIDIFRPYAPNSGMMTVEEKHKGEKARIGACAPVVDIPRDIVRASAEAAAWAKDMQQELLKREAAGVNTKEGEDAVNVVLERTKGDEIMANFLKEMQDLRLEVVELLEFGCDVCLPFGVAMQNGTTQPSEIIYARVEGVRNA</sequence>
<evidence type="ECO:0000256" key="1">
    <source>
        <dbReference type="SAM" id="Coils"/>
    </source>
</evidence>
<feature type="compositionally biased region" description="Basic and acidic residues" evidence="2">
    <location>
        <begin position="169"/>
        <end position="181"/>
    </location>
</feature>
<evidence type="ECO:0000256" key="2">
    <source>
        <dbReference type="SAM" id="MobiDB-lite"/>
    </source>
</evidence>
<keyword evidence="1" id="KW-0175">Coiled coil</keyword>